<dbReference type="SUPFAM" id="SSF51905">
    <property type="entry name" value="FAD/NAD(P)-binding domain"/>
    <property type="match status" value="1"/>
</dbReference>
<dbReference type="Gene3D" id="3.40.30.120">
    <property type="match status" value="1"/>
</dbReference>
<organism evidence="6 7">
    <name type="scientific">Ktedonobacter robiniae</name>
    <dbReference type="NCBI Taxonomy" id="2778365"/>
    <lineage>
        <taxon>Bacteria</taxon>
        <taxon>Bacillati</taxon>
        <taxon>Chloroflexota</taxon>
        <taxon>Ktedonobacteria</taxon>
        <taxon>Ktedonobacterales</taxon>
        <taxon>Ktedonobacteraceae</taxon>
        <taxon>Ktedonobacter</taxon>
    </lineage>
</organism>
<evidence type="ECO:0000256" key="1">
    <source>
        <dbReference type="ARBA" id="ARBA00001974"/>
    </source>
</evidence>
<dbReference type="Proteomes" id="UP000654345">
    <property type="component" value="Unassembled WGS sequence"/>
</dbReference>
<protein>
    <submittedName>
        <fullName evidence="6">Oxygenase</fullName>
    </submittedName>
</protein>
<dbReference type="PANTHER" id="PTHR43004">
    <property type="entry name" value="TRK SYSTEM POTASSIUM UPTAKE PROTEIN"/>
    <property type="match status" value="1"/>
</dbReference>
<dbReference type="Pfam" id="PF01494">
    <property type="entry name" value="FAD_binding_3"/>
    <property type="match status" value="1"/>
</dbReference>
<evidence type="ECO:0000313" key="6">
    <source>
        <dbReference type="EMBL" id="GHO57179.1"/>
    </source>
</evidence>
<evidence type="ECO:0000256" key="3">
    <source>
        <dbReference type="ARBA" id="ARBA00022630"/>
    </source>
</evidence>
<evidence type="ECO:0000259" key="5">
    <source>
        <dbReference type="Pfam" id="PF01494"/>
    </source>
</evidence>
<dbReference type="SUPFAM" id="SSF52833">
    <property type="entry name" value="Thioredoxin-like"/>
    <property type="match status" value="1"/>
</dbReference>
<evidence type="ECO:0000313" key="7">
    <source>
        <dbReference type="Proteomes" id="UP000654345"/>
    </source>
</evidence>
<dbReference type="InterPro" id="IPR036249">
    <property type="entry name" value="Thioredoxin-like_sf"/>
</dbReference>
<keyword evidence="4" id="KW-0274">FAD</keyword>
<dbReference type="Gene3D" id="3.50.50.60">
    <property type="entry name" value="FAD/NAD(P)-binding domain"/>
    <property type="match status" value="1"/>
</dbReference>
<comment type="similarity">
    <text evidence="2">Belongs to the PheA/TfdB FAD monooxygenase family.</text>
</comment>
<keyword evidence="3" id="KW-0285">Flavoprotein</keyword>
<dbReference type="RefSeq" id="WP_201373601.1">
    <property type="nucleotide sequence ID" value="NZ_BNJG01000002.1"/>
</dbReference>
<evidence type="ECO:0000256" key="4">
    <source>
        <dbReference type="ARBA" id="ARBA00022827"/>
    </source>
</evidence>
<dbReference type="InterPro" id="IPR036188">
    <property type="entry name" value="FAD/NAD-bd_sf"/>
</dbReference>
<dbReference type="PRINTS" id="PR00420">
    <property type="entry name" value="RNGMNOXGNASE"/>
</dbReference>
<dbReference type="InterPro" id="IPR002938">
    <property type="entry name" value="FAD-bd"/>
</dbReference>
<gene>
    <name evidence="6" type="ORF">KSB_56540</name>
</gene>
<evidence type="ECO:0000256" key="2">
    <source>
        <dbReference type="ARBA" id="ARBA00007801"/>
    </source>
</evidence>
<feature type="domain" description="FAD-binding" evidence="5">
    <location>
        <begin position="10"/>
        <end position="346"/>
    </location>
</feature>
<dbReference type="PANTHER" id="PTHR43004:SF19">
    <property type="entry name" value="BINDING MONOOXYGENASE, PUTATIVE (JCVI)-RELATED"/>
    <property type="match status" value="1"/>
</dbReference>
<dbReference type="InterPro" id="IPR050641">
    <property type="entry name" value="RIFMO-like"/>
</dbReference>
<accession>A0ABQ3UWH5</accession>
<comment type="cofactor">
    <cofactor evidence="1">
        <name>FAD</name>
        <dbReference type="ChEBI" id="CHEBI:57692"/>
    </cofactor>
</comment>
<comment type="caution">
    <text evidence="6">The sequence shown here is derived from an EMBL/GenBank/DDBJ whole genome shotgun (WGS) entry which is preliminary data.</text>
</comment>
<proteinExistence type="inferred from homology"/>
<dbReference type="EMBL" id="BNJG01000002">
    <property type="protein sequence ID" value="GHO57179.1"/>
    <property type="molecule type" value="Genomic_DNA"/>
</dbReference>
<sequence length="571" mass="64607">MVQNVADHYDTEVLVVGAGPTGMVLASELTRHEVRCRIIDRLPHGSQESKALGVQARTLELFERMGIAKAMLEYGVQIKGMSVYSHHQRIAQLDTRSIPSHYPFILSIPQWQTERILSDHLARQQVEIEHEVALVALRQDDSGVEALLEHADGQQERVRARWLAGCDGPHSTVRHLLKMDFEGRTFAQSFALADVFMDWYLPHQQAAFFLQEGDIVACFPLPDSLHRIIIAYRPKAAPEGDVTLEEVQQALEKCGLKDAHIHDMSWSSRFQINQRKVRHYRQGAVFLAGDACHIHSPVGGQGMNTGIQDAFNLAWKFALVSKQKAHPALLDSYEEERERVGRQLLRVTDLITRLALLHNSLPSRLRDGAAHLVTNSKQVRNLLATTISQLGVSYRRSPVICEHQPGRLYEALSEQRLLPGELHAGERAPDVNTHLGITPMRVHTICLGTHHVLFVFARRHDPERGMKLWEEIDGLVRREFSDLVDAYLVLPRSQDASESGRTRTIYDASEAMYTAYGIAEDGLVLVRPDGYIGFLCRPIELERLWSYLDRIFIVSEPRPIGVVRQSATREQ</sequence>
<dbReference type="Gene3D" id="3.30.70.2450">
    <property type="match status" value="1"/>
</dbReference>
<reference evidence="6 7" key="1">
    <citation type="journal article" date="2021" name="Int. J. Syst. Evol. Microbiol.">
        <title>Reticulibacter mediterranei gen. nov., sp. nov., within the new family Reticulibacteraceae fam. nov., and Ktedonospora formicarum gen. nov., sp. nov., Ktedonobacter robiniae sp. nov., Dictyobacter formicarum sp. nov. and Dictyobacter arantiisoli sp. nov., belonging to the class Ktedonobacteria.</title>
        <authorList>
            <person name="Yabe S."/>
            <person name="Zheng Y."/>
            <person name="Wang C.M."/>
            <person name="Sakai Y."/>
            <person name="Abe K."/>
            <person name="Yokota A."/>
            <person name="Donadio S."/>
            <person name="Cavaletti L."/>
            <person name="Monciardini P."/>
        </authorList>
    </citation>
    <scope>NUCLEOTIDE SEQUENCE [LARGE SCALE GENOMIC DNA]</scope>
    <source>
        <strain evidence="6 7">SOSP1-30</strain>
    </source>
</reference>
<keyword evidence="7" id="KW-1185">Reference proteome</keyword>
<name>A0ABQ3UWH5_9CHLR</name>